<dbReference type="EMBL" id="FNPB01000011">
    <property type="protein sequence ID" value="SDY32690.1"/>
    <property type="molecule type" value="Genomic_DNA"/>
</dbReference>
<organism evidence="2 3">
    <name type="scientific">Halobellus clavatus</name>
    <dbReference type="NCBI Taxonomy" id="660517"/>
    <lineage>
        <taxon>Archaea</taxon>
        <taxon>Methanobacteriati</taxon>
        <taxon>Methanobacteriota</taxon>
        <taxon>Stenosarchaea group</taxon>
        <taxon>Halobacteria</taxon>
        <taxon>Halobacteriales</taxon>
        <taxon>Haloferacaceae</taxon>
        <taxon>Halobellus</taxon>
    </lineage>
</organism>
<protein>
    <submittedName>
        <fullName evidence="2">Uncharacterized protein</fullName>
    </submittedName>
</protein>
<evidence type="ECO:0000256" key="1">
    <source>
        <dbReference type="SAM" id="MobiDB-lite"/>
    </source>
</evidence>
<dbReference type="Proteomes" id="UP000199170">
    <property type="component" value="Unassembled WGS sequence"/>
</dbReference>
<proteinExistence type="predicted"/>
<evidence type="ECO:0000313" key="3">
    <source>
        <dbReference type="Proteomes" id="UP000199170"/>
    </source>
</evidence>
<accession>A0A1H3IY92</accession>
<feature type="compositionally biased region" description="Basic residues" evidence="1">
    <location>
        <begin position="200"/>
        <end position="217"/>
    </location>
</feature>
<name>A0A1H3IY92_9EURY</name>
<keyword evidence="3" id="KW-1185">Reference proteome</keyword>
<dbReference type="AlphaFoldDB" id="A0A1H3IY92"/>
<feature type="region of interest" description="Disordered" evidence="1">
    <location>
        <begin position="1"/>
        <end position="21"/>
    </location>
</feature>
<feature type="compositionally biased region" description="Basic residues" evidence="1">
    <location>
        <begin position="69"/>
        <end position="91"/>
    </location>
</feature>
<gene>
    <name evidence="2" type="ORF">SAMN04487946_11168</name>
</gene>
<evidence type="ECO:0000313" key="2">
    <source>
        <dbReference type="EMBL" id="SDY32690.1"/>
    </source>
</evidence>
<reference evidence="3" key="1">
    <citation type="submission" date="2016-10" db="EMBL/GenBank/DDBJ databases">
        <authorList>
            <person name="Varghese N."/>
            <person name="Submissions S."/>
        </authorList>
    </citation>
    <scope>NUCLEOTIDE SEQUENCE [LARGE SCALE GENOMIC DNA]</scope>
    <source>
        <strain evidence="3">CGMCC 1.10118</strain>
    </source>
</reference>
<sequence>MSREGCRARRGRARFGSRPPRRAELVGRSPWVNQDRVAAAADFRDLLHTLWPLTAGRDFGESRSFPRNRPPHRPVRGSRCRPLTRRSPRIARSRDTDANRTLPASATRSRVPSSPRRRLVTPLIERIRRPRETSGRATTRFPHSVGPLALARAVARAAHSPGGAAGATSDFRGPYPPPPGRVPSTEIGRLCRPPGESGRSRARGLPSRRHGRSRRSLRSPESYVASTLNRTGSRFRADTFPRSQARAGPFHTKSTGSARGDARLSPAICGRFICVHRPAPGPRFRQTLPAFGGSLLPESAVRGWFTLFIGRICRVRDSRTSAGRAPHRASFWRYGPPARSRRAKINFFPLKRPRDGRGKPPCRS</sequence>
<feature type="region of interest" description="Disordered" evidence="1">
    <location>
        <begin position="58"/>
        <end position="119"/>
    </location>
</feature>
<feature type="region of interest" description="Disordered" evidence="1">
    <location>
        <begin position="160"/>
        <end position="225"/>
    </location>
</feature>
<feature type="compositionally biased region" description="Low complexity" evidence="1">
    <location>
        <begin position="103"/>
        <end position="114"/>
    </location>
</feature>